<organism evidence="3 4">
    <name type="scientific">Rhizopus oryzae</name>
    <name type="common">Mucormycosis agent</name>
    <name type="synonym">Rhizopus arrhizus var. delemar</name>
    <dbReference type="NCBI Taxonomy" id="64495"/>
    <lineage>
        <taxon>Eukaryota</taxon>
        <taxon>Fungi</taxon>
        <taxon>Fungi incertae sedis</taxon>
        <taxon>Mucoromycota</taxon>
        <taxon>Mucoromycotina</taxon>
        <taxon>Mucoromycetes</taxon>
        <taxon>Mucorales</taxon>
        <taxon>Mucorineae</taxon>
        <taxon>Rhizopodaceae</taxon>
        <taxon>Rhizopus</taxon>
    </lineage>
</organism>
<evidence type="ECO:0000259" key="2">
    <source>
        <dbReference type="PROSITE" id="PS50076"/>
    </source>
</evidence>
<dbReference type="OrthoDB" id="10250354at2759"/>
<name>A0A9P6X9R1_RHIOR</name>
<feature type="transmembrane region" description="Helical" evidence="1">
    <location>
        <begin position="6"/>
        <end position="30"/>
    </location>
</feature>
<comment type="caution">
    <text evidence="3">The sequence shown here is derived from an EMBL/GenBank/DDBJ whole genome shotgun (WGS) entry which is preliminary data.</text>
</comment>
<sequence>MSQNAYIACYFFNIFLIVLLLLPITLRFLFSLLKTKGSEGVSRHQTHRKACGLKTLAKSLTFVLLVFGCVVLLLLATQVTNVEVKPLAQARSARCVALDPYKTMGVSRNATVSDIKRVYRKLALLYHPDKAKGMTKEEAEECFVILTNAYEIVKSRARRSPAPPSDDLKPSSSAVLRTVLIGVGITLVVIAAHTLLKK</sequence>
<dbReference type="Pfam" id="PF00226">
    <property type="entry name" value="DnaJ"/>
    <property type="match status" value="1"/>
</dbReference>
<accession>A0A9P6X9R1</accession>
<feature type="transmembrane region" description="Helical" evidence="1">
    <location>
        <begin position="51"/>
        <end position="76"/>
    </location>
</feature>
<reference evidence="3" key="1">
    <citation type="journal article" date="2020" name="Microb. Genom.">
        <title>Genetic diversity of clinical and environmental Mucorales isolates obtained from an investigation of mucormycosis cases among solid organ transplant recipients.</title>
        <authorList>
            <person name="Nguyen M.H."/>
            <person name="Kaul D."/>
            <person name="Muto C."/>
            <person name="Cheng S.J."/>
            <person name="Richter R.A."/>
            <person name="Bruno V.M."/>
            <person name="Liu G."/>
            <person name="Beyhan S."/>
            <person name="Sundermann A.J."/>
            <person name="Mounaud S."/>
            <person name="Pasculle A.W."/>
            <person name="Nierman W.C."/>
            <person name="Driscoll E."/>
            <person name="Cumbie R."/>
            <person name="Clancy C.J."/>
            <person name="Dupont C.L."/>
        </authorList>
    </citation>
    <scope>NUCLEOTIDE SEQUENCE</scope>
    <source>
        <strain evidence="3">GL11</strain>
    </source>
</reference>
<keyword evidence="4" id="KW-1185">Reference proteome</keyword>
<dbReference type="InterPro" id="IPR036869">
    <property type="entry name" value="J_dom_sf"/>
</dbReference>
<evidence type="ECO:0000313" key="3">
    <source>
        <dbReference type="EMBL" id="KAG1308222.1"/>
    </source>
</evidence>
<dbReference type="PROSITE" id="PS50076">
    <property type="entry name" value="DNAJ_2"/>
    <property type="match status" value="1"/>
</dbReference>
<feature type="transmembrane region" description="Helical" evidence="1">
    <location>
        <begin position="174"/>
        <end position="196"/>
    </location>
</feature>
<dbReference type="InterPro" id="IPR050817">
    <property type="entry name" value="DjlA_DnaK_co-chaperone"/>
</dbReference>
<dbReference type="EMBL" id="JAANQT010000810">
    <property type="protein sequence ID" value="KAG1308222.1"/>
    <property type="molecule type" value="Genomic_DNA"/>
</dbReference>
<dbReference type="SUPFAM" id="SSF46565">
    <property type="entry name" value="Chaperone J-domain"/>
    <property type="match status" value="1"/>
</dbReference>
<evidence type="ECO:0000313" key="4">
    <source>
        <dbReference type="Proteomes" id="UP000716291"/>
    </source>
</evidence>
<dbReference type="CDD" id="cd06257">
    <property type="entry name" value="DnaJ"/>
    <property type="match status" value="1"/>
</dbReference>
<dbReference type="Proteomes" id="UP000716291">
    <property type="component" value="Unassembled WGS sequence"/>
</dbReference>
<dbReference type="SMART" id="SM00271">
    <property type="entry name" value="DnaJ"/>
    <property type="match status" value="1"/>
</dbReference>
<evidence type="ECO:0000256" key="1">
    <source>
        <dbReference type="SAM" id="Phobius"/>
    </source>
</evidence>
<dbReference type="PANTHER" id="PTHR24074">
    <property type="entry name" value="CO-CHAPERONE PROTEIN DJLA"/>
    <property type="match status" value="1"/>
</dbReference>
<dbReference type="Gene3D" id="1.10.287.110">
    <property type="entry name" value="DnaJ domain"/>
    <property type="match status" value="1"/>
</dbReference>
<keyword evidence="1" id="KW-1133">Transmembrane helix</keyword>
<dbReference type="InterPro" id="IPR001623">
    <property type="entry name" value="DnaJ_domain"/>
</dbReference>
<keyword evidence="1" id="KW-0812">Transmembrane</keyword>
<dbReference type="PRINTS" id="PR00625">
    <property type="entry name" value="JDOMAIN"/>
</dbReference>
<gene>
    <name evidence="3" type="ORF">G6F64_006203</name>
</gene>
<dbReference type="AlphaFoldDB" id="A0A9P6X9R1"/>
<feature type="domain" description="J" evidence="2">
    <location>
        <begin position="99"/>
        <end position="158"/>
    </location>
</feature>
<keyword evidence="1" id="KW-0472">Membrane</keyword>
<protein>
    <recommendedName>
        <fullName evidence="2">J domain-containing protein</fullName>
    </recommendedName>
</protein>
<proteinExistence type="predicted"/>